<feature type="non-terminal residue" evidence="3">
    <location>
        <position position="273"/>
    </location>
</feature>
<dbReference type="EMBL" id="JAROKS010000012">
    <property type="protein sequence ID" value="KAK1798824.1"/>
    <property type="molecule type" value="Genomic_DNA"/>
</dbReference>
<feature type="signal peptide" evidence="1">
    <location>
        <begin position="1"/>
        <end position="21"/>
    </location>
</feature>
<organism evidence="3 4">
    <name type="scientific">Electrophorus voltai</name>
    <dbReference type="NCBI Taxonomy" id="2609070"/>
    <lineage>
        <taxon>Eukaryota</taxon>
        <taxon>Metazoa</taxon>
        <taxon>Chordata</taxon>
        <taxon>Craniata</taxon>
        <taxon>Vertebrata</taxon>
        <taxon>Euteleostomi</taxon>
        <taxon>Actinopterygii</taxon>
        <taxon>Neopterygii</taxon>
        <taxon>Teleostei</taxon>
        <taxon>Ostariophysi</taxon>
        <taxon>Gymnotiformes</taxon>
        <taxon>Gymnotoidei</taxon>
        <taxon>Gymnotidae</taxon>
        <taxon>Electrophorus</taxon>
    </lineage>
</organism>
<evidence type="ECO:0000313" key="4">
    <source>
        <dbReference type="Proteomes" id="UP001239994"/>
    </source>
</evidence>
<dbReference type="CDD" id="cd01650">
    <property type="entry name" value="RT_nLTR_like"/>
    <property type="match status" value="1"/>
</dbReference>
<evidence type="ECO:0000313" key="3">
    <source>
        <dbReference type="EMBL" id="KAK1798824.1"/>
    </source>
</evidence>
<dbReference type="Proteomes" id="UP001239994">
    <property type="component" value="Unassembled WGS sequence"/>
</dbReference>
<protein>
    <recommendedName>
        <fullName evidence="2">Reverse transcriptase domain-containing protein</fullName>
    </recommendedName>
</protein>
<feature type="domain" description="Reverse transcriptase" evidence="2">
    <location>
        <begin position="16"/>
        <end position="232"/>
    </location>
</feature>
<feature type="chain" id="PRO_5042025738" description="Reverse transcriptase domain-containing protein" evidence="1">
    <location>
        <begin position="22"/>
        <end position="273"/>
    </location>
</feature>
<dbReference type="AlphaFoldDB" id="A0AAD8ZG57"/>
<dbReference type="PROSITE" id="PS50878">
    <property type="entry name" value="RT_POL"/>
    <property type="match status" value="1"/>
</dbReference>
<accession>A0AAD8ZG57</accession>
<gene>
    <name evidence="3" type="ORF">P4O66_007104</name>
</gene>
<sequence>TITRDLLLFFSVIINNSLSSGYVPTAFKTARVVPILKKATLDSSSITNYRPNQLHDPNQSDYKPAHSTEAALIAVTEKLHAAKAAKQSSVLILLDLSAALDTVNHNILLSVLSYLNGRSYQVTWRGSTSKPCRLSTGVPQGSVLGPLLFSLYIRSLGDVISSHGFSYPCYADDTQLFLSFPPSDMEVSRHISECLTDIASWMTAHHLKLNPSKTELLFIPDSSFVTYEGFDPFFSKLDYCNLLLAGLPLRAIKPLQLVQNAAARLVFNLPKFT</sequence>
<dbReference type="InterPro" id="IPR000477">
    <property type="entry name" value="RT_dom"/>
</dbReference>
<name>A0AAD8ZG57_9TELE</name>
<keyword evidence="4" id="KW-1185">Reference proteome</keyword>
<reference evidence="3" key="1">
    <citation type="submission" date="2023-03" db="EMBL/GenBank/DDBJ databases">
        <title>Electrophorus voltai genome.</title>
        <authorList>
            <person name="Bian C."/>
        </authorList>
    </citation>
    <scope>NUCLEOTIDE SEQUENCE</scope>
    <source>
        <strain evidence="3">CB-2022</strain>
        <tissue evidence="3">Muscle</tissue>
    </source>
</reference>
<dbReference type="InterPro" id="IPR043502">
    <property type="entry name" value="DNA/RNA_pol_sf"/>
</dbReference>
<evidence type="ECO:0000256" key="1">
    <source>
        <dbReference type="SAM" id="SignalP"/>
    </source>
</evidence>
<dbReference type="SUPFAM" id="SSF56672">
    <property type="entry name" value="DNA/RNA polymerases"/>
    <property type="match status" value="1"/>
</dbReference>
<proteinExistence type="predicted"/>
<dbReference type="PANTHER" id="PTHR33332">
    <property type="entry name" value="REVERSE TRANSCRIPTASE DOMAIN-CONTAINING PROTEIN"/>
    <property type="match status" value="1"/>
</dbReference>
<evidence type="ECO:0000259" key="2">
    <source>
        <dbReference type="PROSITE" id="PS50878"/>
    </source>
</evidence>
<comment type="caution">
    <text evidence="3">The sequence shown here is derived from an EMBL/GenBank/DDBJ whole genome shotgun (WGS) entry which is preliminary data.</text>
</comment>
<dbReference type="Pfam" id="PF00078">
    <property type="entry name" value="RVT_1"/>
    <property type="match status" value="1"/>
</dbReference>
<keyword evidence="1" id="KW-0732">Signal</keyword>